<dbReference type="KEGG" id="gsu:GSU0281"/>
<dbReference type="SMR" id="I7EP00"/>
<dbReference type="EC" id="2.7.13.3" evidence="2"/>
<dbReference type="AlphaFoldDB" id="I7EP00"/>
<dbReference type="InterPro" id="IPR031621">
    <property type="entry name" value="HisKA_7TM"/>
</dbReference>
<dbReference type="InterPro" id="IPR004358">
    <property type="entry name" value="Sig_transdc_His_kin-like_C"/>
</dbReference>
<dbReference type="OrthoDB" id="9787707at2"/>
<keyword evidence="9" id="KW-1133">Transmembrane helix</keyword>
<evidence type="ECO:0000313" key="11">
    <source>
        <dbReference type="EMBL" id="AFP20385.1"/>
    </source>
</evidence>
<keyword evidence="3" id="KW-0597">Phosphoprotein</keyword>
<feature type="transmembrane region" description="Helical" evidence="9">
    <location>
        <begin position="177"/>
        <end position="198"/>
    </location>
</feature>
<dbReference type="Pfam" id="PF16927">
    <property type="entry name" value="HisKA_7TM"/>
    <property type="match status" value="1"/>
</dbReference>
<dbReference type="SMART" id="SM00388">
    <property type="entry name" value="HisKA"/>
    <property type="match status" value="1"/>
</dbReference>
<dbReference type="HOGENOM" id="CLU_477996_0_0_7"/>
<evidence type="ECO:0000256" key="9">
    <source>
        <dbReference type="SAM" id="Phobius"/>
    </source>
</evidence>
<evidence type="ECO:0000256" key="3">
    <source>
        <dbReference type="ARBA" id="ARBA00022553"/>
    </source>
</evidence>
<gene>
    <name evidence="11" type="ordered locus">GSU0281</name>
</gene>
<dbReference type="InParanoid" id="I7EP00"/>
<dbReference type="GO" id="GO:0000160">
    <property type="term" value="P:phosphorelay signal transduction system"/>
    <property type="evidence" value="ECO:0000318"/>
    <property type="project" value="GO_Central"/>
</dbReference>
<dbReference type="EMBL" id="AE017180">
    <property type="protein sequence ID" value="AFP20385.1"/>
    <property type="molecule type" value="Genomic_DNA"/>
</dbReference>
<dbReference type="GO" id="GO:0000155">
    <property type="term" value="F:phosphorelay sensor kinase activity"/>
    <property type="evidence" value="ECO:0000318"/>
    <property type="project" value="GO_Central"/>
</dbReference>
<evidence type="ECO:0000256" key="2">
    <source>
        <dbReference type="ARBA" id="ARBA00012438"/>
    </source>
</evidence>
<evidence type="ECO:0000256" key="1">
    <source>
        <dbReference type="ARBA" id="ARBA00000085"/>
    </source>
</evidence>
<dbReference type="GO" id="GO:0009927">
    <property type="term" value="F:histidine phosphotransfer kinase activity"/>
    <property type="evidence" value="ECO:0000318"/>
    <property type="project" value="GO_Central"/>
</dbReference>
<dbReference type="Gene3D" id="1.10.287.130">
    <property type="match status" value="1"/>
</dbReference>
<dbReference type="SUPFAM" id="SSF47384">
    <property type="entry name" value="Homodimeric domain of signal transducing histidine kinase"/>
    <property type="match status" value="1"/>
</dbReference>
<feature type="transmembrane region" description="Helical" evidence="9">
    <location>
        <begin position="6"/>
        <end position="25"/>
    </location>
</feature>
<dbReference type="PANTHER" id="PTHR43065">
    <property type="entry name" value="SENSOR HISTIDINE KINASE"/>
    <property type="match status" value="1"/>
</dbReference>
<organism evidence="11 12">
    <name type="scientific">Geobacter sulfurreducens (strain ATCC 51573 / DSM 12127 / PCA)</name>
    <dbReference type="NCBI Taxonomy" id="243231"/>
    <lineage>
        <taxon>Bacteria</taxon>
        <taxon>Pseudomonadati</taxon>
        <taxon>Thermodesulfobacteriota</taxon>
        <taxon>Desulfuromonadia</taxon>
        <taxon>Geobacterales</taxon>
        <taxon>Geobacteraceae</taxon>
        <taxon>Geobacter</taxon>
    </lineage>
</organism>
<keyword evidence="8" id="KW-0902">Two-component regulatory system</keyword>
<keyword evidence="9" id="KW-0472">Membrane</keyword>
<dbReference type="InterPro" id="IPR036890">
    <property type="entry name" value="HATPase_C_sf"/>
</dbReference>
<keyword evidence="9" id="KW-0812">Transmembrane</keyword>
<proteinExistence type="predicted"/>
<keyword evidence="12" id="KW-1185">Reference proteome</keyword>
<dbReference type="PRINTS" id="PR00344">
    <property type="entry name" value="BCTRLSENSOR"/>
</dbReference>
<dbReference type="SMART" id="SM00387">
    <property type="entry name" value="HATPase_c"/>
    <property type="match status" value="1"/>
</dbReference>
<dbReference type="eggNOG" id="COG3920">
    <property type="taxonomic scope" value="Bacteria"/>
</dbReference>
<evidence type="ECO:0000313" key="12">
    <source>
        <dbReference type="Proteomes" id="UP000000577"/>
    </source>
</evidence>
<dbReference type="STRING" id="243231.GSU0281"/>
<dbReference type="eggNOG" id="COG4191">
    <property type="taxonomic scope" value="Bacteria"/>
</dbReference>
<feature type="transmembrane region" description="Helical" evidence="9">
    <location>
        <begin position="101"/>
        <end position="124"/>
    </location>
</feature>
<dbReference type="InterPro" id="IPR036097">
    <property type="entry name" value="HisK_dim/P_sf"/>
</dbReference>
<dbReference type="InterPro" id="IPR005467">
    <property type="entry name" value="His_kinase_dom"/>
</dbReference>
<dbReference type="GO" id="GO:0005886">
    <property type="term" value="C:plasma membrane"/>
    <property type="evidence" value="ECO:0000318"/>
    <property type="project" value="GO_Central"/>
</dbReference>
<feature type="transmembrane region" description="Helical" evidence="9">
    <location>
        <begin position="37"/>
        <end position="55"/>
    </location>
</feature>
<dbReference type="Gene3D" id="3.30.565.10">
    <property type="entry name" value="Histidine kinase-like ATPase, C-terminal domain"/>
    <property type="match status" value="1"/>
</dbReference>
<name>I7EP00_GEOSL</name>
<keyword evidence="4" id="KW-0808">Transferase</keyword>
<keyword evidence="7" id="KW-0067">ATP-binding</keyword>
<comment type="catalytic activity">
    <reaction evidence="1">
        <text>ATP + protein L-histidine = ADP + protein N-phospho-L-histidine.</text>
        <dbReference type="EC" id="2.7.13.3"/>
    </reaction>
</comment>
<dbReference type="CDD" id="cd00082">
    <property type="entry name" value="HisKA"/>
    <property type="match status" value="1"/>
</dbReference>
<keyword evidence="5" id="KW-0547">Nucleotide-binding</keyword>
<dbReference type="EnsemblBacteria" id="AFP20385">
    <property type="protein sequence ID" value="AFP20385"/>
    <property type="gene ID" value="GSU0281"/>
</dbReference>
<evidence type="ECO:0000256" key="7">
    <source>
        <dbReference type="ARBA" id="ARBA00022840"/>
    </source>
</evidence>
<evidence type="ECO:0000256" key="6">
    <source>
        <dbReference type="ARBA" id="ARBA00022777"/>
    </source>
</evidence>
<dbReference type="InterPro" id="IPR003594">
    <property type="entry name" value="HATPase_dom"/>
</dbReference>
<dbReference type="InterPro" id="IPR003661">
    <property type="entry name" value="HisK_dim/P_dom"/>
</dbReference>
<dbReference type="PROSITE" id="PS50109">
    <property type="entry name" value="HIS_KIN"/>
    <property type="match status" value="1"/>
</dbReference>
<feature type="domain" description="Histidine kinase" evidence="10">
    <location>
        <begin position="394"/>
        <end position="611"/>
    </location>
</feature>
<keyword evidence="6 11" id="KW-0418">Kinase</keyword>
<reference evidence="11 12" key="2">
    <citation type="journal article" date="2012" name="BMC Genomics">
        <title>Comparative genomic analysis of Geobacter sulfurreducens KN400, a strain with enhanced capacity for extracellular electron transfer and electricity production.</title>
        <authorList>
            <person name="Butler J.E."/>
            <person name="Young N.D."/>
            <person name="Aklujkar M."/>
            <person name="Lovley D.R."/>
        </authorList>
    </citation>
    <scope>NUCLEOTIDE SEQUENCE [LARGE SCALE GENOMIC DNA]</scope>
    <source>
        <strain evidence="12">ATCC 51573 / DSM 12127 / PCA</strain>
    </source>
</reference>
<evidence type="ECO:0000256" key="8">
    <source>
        <dbReference type="ARBA" id="ARBA00023012"/>
    </source>
</evidence>
<dbReference type="GO" id="GO:0005524">
    <property type="term" value="F:ATP binding"/>
    <property type="evidence" value="ECO:0007669"/>
    <property type="project" value="UniProtKB-KW"/>
</dbReference>
<dbReference type="PANTHER" id="PTHR43065:SF46">
    <property type="entry name" value="C4-DICARBOXYLATE TRANSPORT SENSOR PROTEIN DCTB"/>
    <property type="match status" value="1"/>
</dbReference>
<dbReference type="SUPFAM" id="SSF55874">
    <property type="entry name" value="ATPase domain of HSP90 chaperone/DNA topoisomerase II/histidine kinase"/>
    <property type="match status" value="1"/>
</dbReference>
<evidence type="ECO:0000256" key="5">
    <source>
        <dbReference type="ARBA" id="ARBA00022741"/>
    </source>
</evidence>
<protein>
    <recommendedName>
        <fullName evidence="2">histidine kinase</fullName>
        <ecNumber evidence="2">2.7.13.3</ecNumber>
    </recommendedName>
</protein>
<reference evidence="11 12" key="1">
    <citation type="journal article" date="2003" name="Science">
        <title>Genome of Geobacter sulfurreducens: metal reduction in subsurface environments.</title>
        <authorList>
            <person name="Methe B.A."/>
            <person name="Nelson K.E."/>
            <person name="Eisen J.A."/>
            <person name="Paulsen I.T."/>
            <person name="Nelson W."/>
            <person name="Heidelberg J.F."/>
            <person name="Wu D."/>
            <person name="Wu M."/>
            <person name="Ward N."/>
            <person name="Beanan M.J."/>
            <person name="Dodson R.J."/>
            <person name="Madupu R."/>
            <person name="Brinkac L.M."/>
            <person name="Daugherty S.C."/>
            <person name="DeBoy R.T."/>
            <person name="Durkin A.S."/>
            <person name="Gwinn M."/>
            <person name="Kolonay J.F."/>
            <person name="Sullivan S.A."/>
            <person name="Haft D.H."/>
            <person name="Selengut J."/>
            <person name="Davidsen T.M."/>
            <person name="Zafar N."/>
            <person name="White O."/>
            <person name="Tran B."/>
            <person name="Romero C."/>
            <person name="Forberger H.A."/>
            <person name="Weidman J."/>
            <person name="Khouri H."/>
            <person name="Feldblyum T.V."/>
            <person name="Utterback T.R."/>
            <person name="Van Aken S.E."/>
            <person name="Lovley D.R."/>
            <person name="Fraser C.M."/>
        </authorList>
    </citation>
    <scope>NUCLEOTIDE SEQUENCE [LARGE SCALE GENOMIC DNA]</scope>
    <source>
        <strain evidence="12">ATCC 51573 / DSM 12127 / PCA</strain>
    </source>
</reference>
<sequence length="613" mass="67980">MPFYISPYLILPILSFLVNAVLAAYSWRNRRLPAAQPLFFLMIGMAGWSCAYALNTAATSLSLKIRFFQMGVTFVCLIAPSVIALALESIGRSDWLTRRRLALICVVPALSLLLVWTNEFHLIFRHDMYLYSSGPLLLLGFENGPYFPIHQLYVIFANIVAIVLFGQALRRSPRGQGLRFALLIAATALPILVELLAITPVKGFSMTTSSLFISGSLYVVAIFRYRLLDIAPLARTALFAQLGDPVLVFDIHGALADCNNSARILAGDKPDHDLADICRVILTRIPELETHLAQPTTVPRNSYAADTADAGHHWSISSLPLQSGGVSRGLLVQLHDISDLKEAERNLRASEQNLRELNHTLQERVESETTRRLERERLLANHARLAAMGDMLAAVAHQWRQPLSTVGMIVQNIRNAWHSSQLNQAYLDSSVETAMKQIHQMSETIDTFRRFFRPDKQKEALDAVAQIKKAVSIMEPQISGIRISSHVLEQDHGPAAISGFPNEFTQVIVNLLSNARDAIRERQSVEPAVAGEIMIVVIKRHNSIEILVRDNGCGIAPESKGRIFEPYYTKGGTGIGLYMSRMIIEDSMGGKMSFSSEPGETDFTIILPAAEEA</sequence>
<feature type="transmembrane region" description="Helical" evidence="9">
    <location>
        <begin position="67"/>
        <end position="89"/>
    </location>
</feature>
<evidence type="ECO:0000259" key="10">
    <source>
        <dbReference type="PROSITE" id="PS50109"/>
    </source>
</evidence>
<dbReference type="Pfam" id="PF02518">
    <property type="entry name" value="HATPase_c"/>
    <property type="match status" value="1"/>
</dbReference>
<accession>I7EP00</accession>
<feature type="transmembrane region" description="Helical" evidence="9">
    <location>
        <begin position="144"/>
        <end position="165"/>
    </location>
</feature>
<evidence type="ECO:0000256" key="4">
    <source>
        <dbReference type="ARBA" id="ARBA00022679"/>
    </source>
</evidence>
<dbReference type="Proteomes" id="UP000000577">
    <property type="component" value="Chromosome"/>
</dbReference>